<dbReference type="CDD" id="cd00077">
    <property type="entry name" value="HDc"/>
    <property type="match status" value="1"/>
</dbReference>
<dbReference type="InterPro" id="IPR037522">
    <property type="entry name" value="HD_GYP_dom"/>
</dbReference>
<sequence length="373" mass="41973">MRLIPIECVKEGCYLAKTIFDENGRILLREGVRLTDNLVKRIRSINIFSLYITDEYSNGEIEDIIQPELRQKSIRVVRETFSSVERILTSLDTQNLSSRNKNLLIKQREEYFDDILNVATELIENILSNKQMLVNLVDIKSMDAYTYQHCVNVAVLSLVMGMSLNLSKNDLKDLCVGALIHDIGKVFVPKEIIIKNSSLTNEEFALMKTHPSKGYEYLSNAINLTSNSKLVILQHHEKEDGSGYPMSLKGDQISLLAKIVAITDVYDALTSDRPYRKALSPCEALEFIMAGSGTHFDPDLVEAFTKVIVPFPTGTIVKLSNGEIAMVEETPPNYPLRPTIKILKSSIDNDRVGININLLTELSLVISSIQYEI</sequence>
<dbReference type="Proteomes" id="UP000184241">
    <property type="component" value="Unassembled WGS sequence"/>
</dbReference>
<organism evidence="3 4">
    <name type="scientific">Clostridium intestinale DSM 6191</name>
    <dbReference type="NCBI Taxonomy" id="1121320"/>
    <lineage>
        <taxon>Bacteria</taxon>
        <taxon>Bacillati</taxon>
        <taxon>Bacillota</taxon>
        <taxon>Clostridia</taxon>
        <taxon>Eubacteriales</taxon>
        <taxon>Clostridiaceae</taxon>
        <taxon>Clostridium</taxon>
    </lineage>
</organism>
<protein>
    <submittedName>
        <fullName evidence="3">HD-GYP domain, c-di-GMP phosphodiesterase class II (Or its inactivated variant)</fullName>
    </submittedName>
</protein>
<dbReference type="PANTHER" id="PTHR43155:SF2">
    <property type="entry name" value="CYCLIC DI-GMP PHOSPHODIESTERASE PA4108"/>
    <property type="match status" value="1"/>
</dbReference>
<dbReference type="InterPro" id="IPR003607">
    <property type="entry name" value="HD/PDEase_dom"/>
</dbReference>
<dbReference type="PROSITE" id="PS51831">
    <property type="entry name" value="HD"/>
    <property type="match status" value="1"/>
</dbReference>
<feature type="domain" description="HD-GYP" evidence="2">
    <location>
        <begin position="124"/>
        <end position="320"/>
    </location>
</feature>
<dbReference type="InterPro" id="IPR006674">
    <property type="entry name" value="HD_domain"/>
</dbReference>
<reference evidence="3 4" key="1">
    <citation type="submission" date="2016-11" db="EMBL/GenBank/DDBJ databases">
        <authorList>
            <person name="Jaros S."/>
            <person name="Januszkiewicz K."/>
            <person name="Wedrychowicz H."/>
        </authorList>
    </citation>
    <scope>NUCLEOTIDE SEQUENCE [LARGE SCALE GENOMIC DNA]</scope>
    <source>
        <strain evidence="3 4">DSM 6191</strain>
    </source>
</reference>
<name>A0A1M5ZCF0_9CLOT</name>
<dbReference type="RefSeq" id="WP_073020307.1">
    <property type="nucleotide sequence ID" value="NZ_FQXU01000008.1"/>
</dbReference>
<dbReference type="Pfam" id="PF13487">
    <property type="entry name" value="HD_5"/>
    <property type="match status" value="1"/>
</dbReference>
<accession>A0A1M5ZCF0</accession>
<dbReference type="Gene3D" id="1.10.3210.10">
    <property type="entry name" value="Hypothetical protein af1432"/>
    <property type="match status" value="1"/>
</dbReference>
<dbReference type="EMBL" id="FQXU01000008">
    <property type="protein sequence ID" value="SHI21896.1"/>
    <property type="molecule type" value="Genomic_DNA"/>
</dbReference>
<dbReference type="PROSITE" id="PS51832">
    <property type="entry name" value="HD_GYP"/>
    <property type="match status" value="1"/>
</dbReference>
<dbReference type="AlphaFoldDB" id="A0A1M5ZCF0"/>
<feature type="domain" description="HD" evidence="1">
    <location>
        <begin position="146"/>
        <end position="269"/>
    </location>
</feature>
<evidence type="ECO:0000259" key="2">
    <source>
        <dbReference type="PROSITE" id="PS51832"/>
    </source>
</evidence>
<dbReference type="SMART" id="SM00471">
    <property type="entry name" value="HDc"/>
    <property type="match status" value="1"/>
</dbReference>
<dbReference type="SUPFAM" id="SSF109604">
    <property type="entry name" value="HD-domain/PDEase-like"/>
    <property type="match status" value="1"/>
</dbReference>
<evidence type="ECO:0000313" key="3">
    <source>
        <dbReference type="EMBL" id="SHI21896.1"/>
    </source>
</evidence>
<evidence type="ECO:0000313" key="4">
    <source>
        <dbReference type="Proteomes" id="UP000184241"/>
    </source>
</evidence>
<gene>
    <name evidence="3" type="ORF">SAMN02745941_02784</name>
</gene>
<dbReference type="PANTHER" id="PTHR43155">
    <property type="entry name" value="CYCLIC DI-GMP PHOSPHODIESTERASE PA4108-RELATED"/>
    <property type="match status" value="1"/>
</dbReference>
<proteinExistence type="predicted"/>
<evidence type="ECO:0000259" key="1">
    <source>
        <dbReference type="PROSITE" id="PS51831"/>
    </source>
</evidence>